<accession>A0A1H6ALA5</accession>
<feature type="transmembrane region" description="Helical" evidence="6">
    <location>
        <begin position="123"/>
        <end position="142"/>
    </location>
</feature>
<dbReference type="GO" id="GO:0015658">
    <property type="term" value="F:branched-chain amino acid transmembrane transporter activity"/>
    <property type="evidence" value="ECO:0007669"/>
    <property type="project" value="InterPro"/>
</dbReference>
<feature type="transmembrane region" description="Helical" evidence="6">
    <location>
        <begin position="315"/>
        <end position="339"/>
    </location>
</feature>
<evidence type="ECO:0000256" key="4">
    <source>
        <dbReference type="ARBA" id="ARBA00022989"/>
    </source>
</evidence>
<protein>
    <submittedName>
        <fullName evidence="7">Amino acid/amide ABC transporter membrane protein 2, HAAT family</fullName>
    </submittedName>
</protein>
<evidence type="ECO:0000313" key="7">
    <source>
        <dbReference type="EMBL" id="SEG49498.1"/>
    </source>
</evidence>
<dbReference type="Proteomes" id="UP000236723">
    <property type="component" value="Unassembled WGS sequence"/>
</dbReference>
<name>A0A1H6ALA5_9ACTN</name>
<keyword evidence="5 6" id="KW-0472">Membrane</keyword>
<dbReference type="InterPro" id="IPR001851">
    <property type="entry name" value="ABC_transp_permease"/>
</dbReference>
<feature type="transmembrane region" description="Helical" evidence="6">
    <location>
        <begin position="95"/>
        <end position="117"/>
    </location>
</feature>
<dbReference type="AlphaFoldDB" id="A0A1H6ALA5"/>
<dbReference type="CDD" id="cd06581">
    <property type="entry name" value="TM_PBP1_LivM_like"/>
    <property type="match status" value="1"/>
</dbReference>
<dbReference type="GO" id="GO:0005886">
    <property type="term" value="C:plasma membrane"/>
    <property type="evidence" value="ECO:0007669"/>
    <property type="project" value="UniProtKB-SubCell"/>
</dbReference>
<feature type="transmembrane region" description="Helical" evidence="6">
    <location>
        <begin position="52"/>
        <end position="83"/>
    </location>
</feature>
<feature type="transmembrane region" description="Helical" evidence="6">
    <location>
        <begin position="20"/>
        <end position="40"/>
    </location>
</feature>
<gene>
    <name evidence="7" type="ORF">SAMN04489712_105535</name>
</gene>
<feature type="transmembrane region" description="Helical" evidence="6">
    <location>
        <begin position="149"/>
        <end position="167"/>
    </location>
</feature>
<evidence type="ECO:0000256" key="6">
    <source>
        <dbReference type="SAM" id="Phobius"/>
    </source>
</evidence>
<organism evidence="7 8">
    <name type="scientific">Thermomonospora echinospora</name>
    <dbReference type="NCBI Taxonomy" id="1992"/>
    <lineage>
        <taxon>Bacteria</taxon>
        <taxon>Bacillati</taxon>
        <taxon>Actinomycetota</taxon>
        <taxon>Actinomycetes</taxon>
        <taxon>Streptosporangiales</taxon>
        <taxon>Thermomonosporaceae</taxon>
        <taxon>Thermomonospora</taxon>
    </lineage>
</organism>
<keyword evidence="2" id="KW-1003">Cell membrane</keyword>
<dbReference type="InterPro" id="IPR043428">
    <property type="entry name" value="LivM-like"/>
</dbReference>
<feature type="transmembrane region" description="Helical" evidence="6">
    <location>
        <begin position="222"/>
        <end position="241"/>
    </location>
</feature>
<feature type="transmembrane region" description="Helical" evidence="6">
    <location>
        <begin position="173"/>
        <end position="191"/>
    </location>
</feature>
<evidence type="ECO:0000256" key="2">
    <source>
        <dbReference type="ARBA" id="ARBA00022475"/>
    </source>
</evidence>
<feature type="transmembrane region" description="Helical" evidence="6">
    <location>
        <begin position="274"/>
        <end position="295"/>
    </location>
</feature>
<dbReference type="Pfam" id="PF02653">
    <property type="entry name" value="BPD_transp_2"/>
    <property type="match status" value="1"/>
</dbReference>
<evidence type="ECO:0000256" key="5">
    <source>
        <dbReference type="ARBA" id="ARBA00023136"/>
    </source>
</evidence>
<evidence type="ECO:0000256" key="3">
    <source>
        <dbReference type="ARBA" id="ARBA00022692"/>
    </source>
</evidence>
<keyword evidence="8" id="KW-1185">Reference proteome</keyword>
<reference evidence="8" key="1">
    <citation type="submission" date="2016-10" db="EMBL/GenBank/DDBJ databases">
        <authorList>
            <person name="Varghese N."/>
            <person name="Submissions S."/>
        </authorList>
    </citation>
    <scope>NUCLEOTIDE SEQUENCE [LARGE SCALE GENOMIC DNA]</scope>
    <source>
        <strain evidence="8">DSM 43163</strain>
    </source>
</reference>
<comment type="subcellular location">
    <subcellularLocation>
        <location evidence="1">Cell membrane</location>
        <topology evidence="1">Multi-pass membrane protein</topology>
    </subcellularLocation>
</comment>
<evidence type="ECO:0000313" key="8">
    <source>
        <dbReference type="Proteomes" id="UP000236723"/>
    </source>
</evidence>
<dbReference type="PANTHER" id="PTHR30482:SF5">
    <property type="entry name" value="ABC TRANSPORTER PERMEASE PROTEIN"/>
    <property type="match status" value="1"/>
</dbReference>
<evidence type="ECO:0000256" key="1">
    <source>
        <dbReference type="ARBA" id="ARBA00004651"/>
    </source>
</evidence>
<sequence>MTATEQLVKGTRERPAQAPLRRFAGPGAVALLVCVLPLVLQDYQLSLVNSALIAALGALALTVVMGFVGLVTAGNAALLALGAYGAAMGGAEMGLPFPVVVVGTVLAGGLVGLLAGLPALRVTGIYLAIATLALHFIVVFAFNEYQTQAVGSAGFFLPIATIGGLAIDTTFKWYVLLAIVVLFTWWMVQNLKRSKYGRAWMLIRDTPLAAASQGISLSTYKLSAFIISSALISMSGAFLAYSQQTVYIESFTLELAIQYIAMVIIGGMGSAGGAIAGAAFVILLPTILSRLIALLPPDMYAAGFLQQNLGDFQLIMYGTLVVVFLIWRPDGIAGLARALSTMFLPGRRESAKR</sequence>
<feature type="transmembrane region" description="Helical" evidence="6">
    <location>
        <begin position="247"/>
        <end position="267"/>
    </location>
</feature>
<keyword evidence="3 6" id="KW-0812">Transmembrane</keyword>
<keyword evidence="4 6" id="KW-1133">Transmembrane helix</keyword>
<dbReference type="EMBL" id="FNVO01000005">
    <property type="protein sequence ID" value="SEG49498.1"/>
    <property type="molecule type" value="Genomic_DNA"/>
</dbReference>
<dbReference type="PANTHER" id="PTHR30482">
    <property type="entry name" value="HIGH-AFFINITY BRANCHED-CHAIN AMINO ACID TRANSPORT SYSTEM PERMEASE"/>
    <property type="match status" value="1"/>
</dbReference>
<proteinExistence type="predicted"/>